<keyword evidence="15" id="KW-0472">Membrane</keyword>
<dbReference type="AlphaFoldDB" id="A0A366F1Y8"/>
<feature type="domain" description="Response regulatory" evidence="17">
    <location>
        <begin position="864"/>
        <end position="978"/>
    </location>
</feature>
<gene>
    <name evidence="20" type="ORF">DFR50_12596</name>
</gene>
<keyword evidence="6" id="KW-0808">Transferase</keyword>
<dbReference type="NCBIfam" id="TIGR00229">
    <property type="entry name" value="sensory_box"/>
    <property type="match status" value="1"/>
</dbReference>
<dbReference type="Pfam" id="PF02518">
    <property type="entry name" value="HATPase_c"/>
    <property type="match status" value="1"/>
</dbReference>
<comment type="caution">
    <text evidence="20">The sequence shown here is derived from an EMBL/GenBank/DDBJ whole genome shotgun (WGS) entry which is preliminary data.</text>
</comment>
<dbReference type="SMART" id="SM00448">
    <property type="entry name" value="REC"/>
    <property type="match status" value="1"/>
</dbReference>
<dbReference type="SUPFAM" id="SSF55785">
    <property type="entry name" value="PYP-like sensor domain (PAS domain)"/>
    <property type="match status" value="1"/>
</dbReference>
<feature type="transmembrane region" description="Helical" evidence="15">
    <location>
        <begin position="165"/>
        <end position="184"/>
    </location>
</feature>
<evidence type="ECO:0000256" key="2">
    <source>
        <dbReference type="ARBA" id="ARBA00001971"/>
    </source>
</evidence>
<dbReference type="InterPro" id="IPR007891">
    <property type="entry name" value="CHASE3"/>
</dbReference>
<dbReference type="Proteomes" id="UP000253529">
    <property type="component" value="Unassembled WGS sequence"/>
</dbReference>
<dbReference type="Pfam" id="PF00072">
    <property type="entry name" value="Response_reg"/>
    <property type="match status" value="1"/>
</dbReference>
<evidence type="ECO:0000256" key="6">
    <source>
        <dbReference type="ARBA" id="ARBA00022679"/>
    </source>
</evidence>
<dbReference type="InterPro" id="IPR005467">
    <property type="entry name" value="His_kinase_dom"/>
</dbReference>
<evidence type="ECO:0000256" key="7">
    <source>
        <dbReference type="ARBA" id="ARBA00022741"/>
    </source>
</evidence>
<dbReference type="InterPro" id="IPR001789">
    <property type="entry name" value="Sig_transdc_resp-reg_receiver"/>
</dbReference>
<dbReference type="InterPro" id="IPR036097">
    <property type="entry name" value="HisK_dim/P_sf"/>
</dbReference>
<evidence type="ECO:0000256" key="10">
    <source>
        <dbReference type="ARBA" id="ARBA00023004"/>
    </source>
</evidence>
<feature type="domain" description="Histidine kinase" evidence="16">
    <location>
        <begin position="619"/>
        <end position="841"/>
    </location>
</feature>
<dbReference type="Pfam" id="PF00989">
    <property type="entry name" value="PAS"/>
    <property type="match status" value="1"/>
</dbReference>
<dbReference type="InterPro" id="IPR035965">
    <property type="entry name" value="PAS-like_dom_sf"/>
</dbReference>
<dbReference type="PROSITE" id="PS50113">
    <property type="entry name" value="PAC"/>
    <property type="match status" value="1"/>
</dbReference>
<protein>
    <recommendedName>
        <fullName evidence="13">Sensor protein FixL</fullName>
        <ecNumber evidence="3">2.7.13.3</ecNumber>
    </recommendedName>
</protein>
<feature type="transmembrane region" description="Helical" evidence="15">
    <location>
        <begin position="133"/>
        <end position="153"/>
    </location>
</feature>
<evidence type="ECO:0000256" key="4">
    <source>
        <dbReference type="ARBA" id="ARBA00022553"/>
    </source>
</evidence>
<feature type="modified residue" description="4-aspartylphosphate" evidence="14">
    <location>
        <position position="914"/>
    </location>
</feature>
<dbReference type="Pfam" id="PF00512">
    <property type="entry name" value="HisKA"/>
    <property type="match status" value="1"/>
</dbReference>
<feature type="domain" description="PAC" evidence="19">
    <location>
        <begin position="556"/>
        <end position="606"/>
    </location>
</feature>
<keyword evidence="7" id="KW-0547">Nucleotide-binding</keyword>
<dbReference type="EC" id="2.7.13.3" evidence="3"/>
<evidence type="ECO:0000256" key="14">
    <source>
        <dbReference type="PROSITE-ProRule" id="PRU00169"/>
    </source>
</evidence>
<proteinExistence type="predicted"/>
<dbReference type="PROSITE" id="PS50109">
    <property type="entry name" value="HIS_KIN"/>
    <property type="match status" value="1"/>
</dbReference>
<dbReference type="InterPro" id="IPR036890">
    <property type="entry name" value="HATPase_C_sf"/>
</dbReference>
<dbReference type="GO" id="GO:0006355">
    <property type="term" value="P:regulation of DNA-templated transcription"/>
    <property type="evidence" value="ECO:0007669"/>
    <property type="project" value="InterPro"/>
</dbReference>
<dbReference type="GO" id="GO:0005524">
    <property type="term" value="F:ATP binding"/>
    <property type="evidence" value="ECO:0007669"/>
    <property type="project" value="UniProtKB-KW"/>
</dbReference>
<dbReference type="SUPFAM" id="SSF55874">
    <property type="entry name" value="ATPase domain of HSP90 chaperone/DNA topoisomerase II/histidine kinase"/>
    <property type="match status" value="1"/>
</dbReference>
<dbReference type="CDD" id="cd00130">
    <property type="entry name" value="PAS"/>
    <property type="match status" value="1"/>
</dbReference>
<dbReference type="EMBL" id="QNRK01000025">
    <property type="protein sequence ID" value="RBP08614.1"/>
    <property type="molecule type" value="Genomic_DNA"/>
</dbReference>
<feature type="transmembrane region" description="Helical" evidence="15">
    <location>
        <begin position="94"/>
        <end position="113"/>
    </location>
</feature>
<dbReference type="Pfam" id="PF05227">
    <property type="entry name" value="CHASE3"/>
    <property type="match status" value="1"/>
</dbReference>
<evidence type="ECO:0000256" key="13">
    <source>
        <dbReference type="ARBA" id="ARBA00070616"/>
    </source>
</evidence>
<dbReference type="SUPFAM" id="SSF47384">
    <property type="entry name" value="Homodimeric domain of signal transducing histidine kinase"/>
    <property type="match status" value="1"/>
</dbReference>
<keyword evidence="15" id="KW-0812">Transmembrane</keyword>
<feature type="transmembrane region" description="Helical" evidence="15">
    <location>
        <begin position="70"/>
        <end position="87"/>
    </location>
</feature>
<feature type="domain" description="PAS" evidence="18">
    <location>
        <begin position="479"/>
        <end position="549"/>
    </location>
</feature>
<evidence type="ECO:0000313" key="20">
    <source>
        <dbReference type="EMBL" id="RBP08614.1"/>
    </source>
</evidence>
<dbReference type="FunFam" id="3.30.450.20:FF:000060">
    <property type="entry name" value="Sensor protein FixL"/>
    <property type="match status" value="1"/>
</dbReference>
<dbReference type="InterPro" id="IPR000700">
    <property type="entry name" value="PAS-assoc_C"/>
</dbReference>
<dbReference type="SMART" id="SM00388">
    <property type="entry name" value="HisKA"/>
    <property type="match status" value="1"/>
</dbReference>
<keyword evidence="5" id="KW-0479">Metal-binding</keyword>
<dbReference type="Gene3D" id="3.30.450.20">
    <property type="entry name" value="PAS domain"/>
    <property type="match status" value="1"/>
</dbReference>
<keyword evidence="11" id="KW-0902">Two-component regulatory system</keyword>
<name>A0A366F1Y8_9HYPH</name>
<evidence type="ECO:0000259" key="19">
    <source>
        <dbReference type="PROSITE" id="PS50113"/>
    </source>
</evidence>
<comment type="function">
    <text evidence="12">Putative oxygen sensor; modulates the activity of FixJ, a transcriptional activator of nitrogen fixation fixK gene. FixL probably acts as a kinase that phosphorylates FixJ.</text>
</comment>
<evidence type="ECO:0000256" key="3">
    <source>
        <dbReference type="ARBA" id="ARBA00012438"/>
    </source>
</evidence>
<dbReference type="Gene3D" id="3.40.50.2300">
    <property type="match status" value="1"/>
</dbReference>
<dbReference type="PROSITE" id="PS50112">
    <property type="entry name" value="PAS"/>
    <property type="match status" value="1"/>
</dbReference>
<dbReference type="SMART" id="SM00387">
    <property type="entry name" value="HATPase_c"/>
    <property type="match status" value="1"/>
</dbReference>
<evidence type="ECO:0000256" key="12">
    <source>
        <dbReference type="ARBA" id="ARBA00059827"/>
    </source>
</evidence>
<reference evidence="20 21" key="1">
    <citation type="submission" date="2018-06" db="EMBL/GenBank/DDBJ databases">
        <title>Genomic Encyclopedia of Type Strains, Phase IV (KMG-IV): sequencing the most valuable type-strain genomes for metagenomic binning, comparative biology and taxonomic classification.</title>
        <authorList>
            <person name="Goeker M."/>
        </authorList>
    </citation>
    <scope>NUCLEOTIDE SEQUENCE [LARGE SCALE GENOMIC DNA]</scope>
    <source>
        <strain evidence="20 21">DSM 24875</strain>
    </source>
</reference>
<keyword evidence="15" id="KW-1133">Transmembrane helix</keyword>
<dbReference type="GO" id="GO:0000155">
    <property type="term" value="F:phosphorelay sensor kinase activity"/>
    <property type="evidence" value="ECO:0007669"/>
    <property type="project" value="InterPro"/>
</dbReference>
<dbReference type="PROSITE" id="PS50110">
    <property type="entry name" value="RESPONSE_REGULATORY"/>
    <property type="match status" value="1"/>
</dbReference>
<dbReference type="InterPro" id="IPR003661">
    <property type="entry name" value="HisK_dim/P_dom"/>
</dbReference>
<dbReference type="InterPro" id="IPR000014">
    <property type="entry name" value="PAS"/>
</dbReference>
<dbReference type="SUPFAM" id="SSF52172">
    <property type="entry name" value="CheY-like"/>
    <property type="match status" value="1"/>
</dbReference>
<evidence type="ECO:0000256" key="1">
    <source>
        <dbReference type="ARBA" id="ARBA00000085"/>
    </source>
</evidence>
<keyword evidence="4 14" id="KW-0597">Phosphoprotein</keyword>
<feature type="transmembrane region" description="Helical" evidence="15">
    <location>
        <begin position="28"/>
        <end position="50"/>
    </location>
</feature>
<evidence type="ECO:0000313" key="21">
    <source>
        <dbReference type="Proteomes" id="UP000253529"/>
    </source>
</evidence>
<comment type="cofactor">
    <cofactor evidence="2">
        <name>heme</name>
        <dbReference type="ChEBI" id="CHEBI:30413"/>
    </cofactor>
</comment>
<evidence type="ECO:0000256" key="9">
    <source>
        <dbReference type="ARBA" id="ARBA00022840"/>
    </source>
</evidence>
<keyword evidence="5" id="KW-0349">Heme</keyword>
<feature type="transmembrane region" description="Helical" evidence="15">
    <location>
        <begin position="227"/>
        <end position="250"/>
    </location>
</feature>
<accession>A0A366F1Y8</accession>
<evidence type="ECO:0000259" key="16">
    <source>
        <dbReference type="PROSITE" id="PS50109"/>
    </source>
</evidence>
<dbReference type="CDD" id="cd19410">
    <property type="entry name" value="HK9-like_sensor"/>
    <property type="match status" value="1"/>
</dbReference>
<dbReference type="PANTHER" id="PTHR43065:SF42">
    <property type="entry name" value="TWO-COMPONENT SENSOR PPRA"/>
    <property type="match status" value="1"/>
</dbReference>
<keyword evidence="10" id="KW-0408">Iron</keyword>
<evidence type="ECO:0000256" key="8">
    <source>
        <dbReference type="ARBA" id="ARBA00022777"/>
    </source>
</evidence>
<evidence type="ECO:0000256" key="5">
    <source>
        <dbReference type="ARBA" id="ARBA00022617"/>
    </source>
</evidence>
<dbReference type="CDD" id="cd00082">
    <property type="entry name" value="HisKA"/>
    <property type="match status" value="1"/>
</dbReference>
<comment type="catalytic activity">
    <reaction evidence="1">
        <text>ATP + protein L-histidine = ADP + protein N-phospho-L-histidine.</text>
        <dbReference type="EC" id="2.7.13.3"/>
    </reaction>
</comment>
<dbReference type="InterPro" id="IPR003594">
    <property type="entry name" value="HATPase_dom"/>
</dbReference>
<evidence type="ECO:0000256" key="15">
    <source>
        <dbReference type="SAM" id="Phobius"/>
    </source>
</evidence>
<dbReference type="InterPro" id="IPR013767">
    <property type="entry name" value="PAS_fold"/>
</dbReference>
<keyword evidence="8" id="KW-0418">Kinase</keyword>
<evidence type="ECO:0000256" key="11">
    <source>
        <dbReference type="ARBA" id="ARBA00023012"/>
    </source>
</evidence>
<dbReference type="Gene3D" id="3.30.565.10">
    <property type="entry name" value="Histidine kinase-like ATPase, C-terminal domain"/>
    <property type="match status" value="1"/>
</dbReference>
<dbReference type="OrthoDB" id="9796100at2"/>
<dbReference type="Gene3D" id="1.10.287.130">
    <property type="match status" value="1"/>
</dbReference>
<dbReference type="InterPro" id="IPR011006">
    <property type="entry name" value="CheY-like_superfamily"/>
</dbReference>
<feature type="transmembrane region" description="Helical" evidence="15">
    <location>
        <begin position="196"/>
        <end position="215"/>
    </location>
</feature>
<dbReference type="PANTHER" id="PTHR43065">
    <property type="entry name" value="SENSOR HISTIDINE KINASE"/>
    <property type="match status" value="1"/>
</dbReference>
<dbReference type="SMART" id="SM00091">
    <property type="entry name" value="PAS"/>
    <property type="match status" value="1"/>
</dbReference>
<dbReference type="InterPro" id="IPR004358">
    <property type="entry name" value="Sig_transdc_His_kin-like_C"/>
</dbReference>
<keyword evidence="9" id="KW-0067">ATP-binding</keyword>
<evidence type="ECO:0000259" key="17">
    <source>
        <dbReference type="PROSITE" id="PS50110"/>
    </source>
</evidence>
<evidence type="ECO:0000259" key="18">
    <source>
        <dbReference type="PROSITE" id="PS50112"/>
    </source>
</evidence>
<organism evidence="20 21">
    <name type="scientific">Roseiarcus fermentans</name>
    <dbReference type="NCBI Taxonomy" id="1473586"/>
    <lineage>
        <taxon>Bacteria</taxon>
        <taxon>Pseudomonadati</taxon>
        <taxon>Pseudomonadota</taxon>
        <taxon>Alphaproteobacteria</taxon>
        <taxon>Hyphomicrobiales</taxon>
        <taxon>Roseiarcaceae</taxon>
        <taxon>Roseiarcus</taxon>
    </lineage>
</organism>
<sequence length="983" mass="105174">MNLGVKPWFAGEAVRSPDLSRPFDVDRWLAVAAAVLAIGIAGVAATGWFLDNETLKTVWPDGAQVKPATAAGLTASAASLVLAEFLPRALIFQRALAVAVAAVGCAFLLEYTFNADFGFDTVLFPDPSTNLPGRPSVATSASLVALGLALALFRARSVPLEAMRGALAIIVIVLALTGLLGYLVSPIDPSVQRTLSGFAFPTAVAFLALGLGALGPNRTVGRTREGVSVAAPILGLAAMATLIVMTLTAVDAQRRARMKARDAETAVDALGGALDLLRDAETGQRGYLLTGIEDYLQTYEVAAPLVAPEMARIAALVGNDAEARDRLNRIRSLAERKLAELRRTIDLQRAGDPAGALAIVRSGYGKRTMDRARSEVAAMQGGLRLNSSALFDSADRMAARLQYTILMTVSLVVGLAAFLAVDGRRRFAQMRETQQRLAAANSDLDRSVAEKTSELSSALDAMRVSLGQTKAAQAELADREARLLSILETVPSAMIVIDEQGLVTSFSTAAAKLFGYRPDEVVGRNVKMLMPEPYRAEHDGYVANYLRSGEARIIGYGRLVRAVKQDGTVFPIELSVGEARANGRRIFTGFIRDLTSRQRMEEELRQAQKMEAVGQLTGGIAHDFNNMLTAIIANLELLFPDLEDRDQRELVNEAQAAALDCAKLASQLLAFGRRQPLNPEPTDIRCLVATFAGLLRRTLGESIELELVAPQAAHRTVVDAVQFQNALLNLALNARDAMPHGGRLTIAVSPARLDAAAAQAHPEVRTGHYVLIAVSDTGAGMSEEVRSRAFEPFFTTKPMGAGTGLGLSMVYGFVKQTGGHIELASEPGRGTSVRIYLPVPEGDGVEARPASATADAQPSRGSETILLVEDDVRLRRALGRRLRSLGYRVFEADSGPAAMAELTAMPEVALLFTDMVMTGGMNGLDLAEAALAQRPELKVLFTSGYATPEIARLGRRRGAWLRKPYTAEDLARTVREVLQDAAG</sequence>
<keyword evidence="21" id="KW-1185">Reference proteome</keyword>
<dbReference type="PRINTS" id="PR00344">
    <property type="entry name" value="BCTRLSENSOR"/>
</dbReference>